<comment type="caution">
    <text evidence="2">The sequence shown here is derived from an EMBL/GenBank/DDBJ whole genome shotgun (WGS) entry which is preliminary data.</text>
</comment>
<keyword evidence="1" id="KW-0732">Signal</keyword>
<feature type="chain" id="PRO_5026933176" description="DUF4136 domain-containing protein" evidence="1">
    <location>
        <begin position="24"/>
        <end position="163"/>
    </location>
</feature>
<dbReference type="AlphaFoldDB" id="A0A6N6N682"/>
<gene>
    <name evidence="2" type="ORF">F8A88_01630</name>
</gene>
<reference evidence="2 3" key="1">
    <citation type="journal article" date="2017" name="Int. J. Syst. Evol. Microbiol.">
        <title>Desulfovibrio senegalensis sp. nov., a mesophilic sulfate reducer isolated from marine sediment.</title>
        <authorList>
            <person name="Thioye A."/>
            <person name="Gam Z.B.A."/>
            <person name="Mbengue M."/>
            <person name="Cayol J.L."/>
            <person name="Joseph-Bartoli M."/>
            <person name="Toure-Kane C."/>
            <person name="Labat M."/>
        </authorList>
    </citation>
    <scope>NUCLEOTIDE SEQUENCE [LARGE SCALE GENOMIC DNA]</scope>
    <source>
        <strain evidence="2 3">DSM 101509</strain>
    </source>
</reference>
<dbReference type="OrthoDB" id="5459831at2"/>
<dbReference type="PROSITE" id="PS51257">
    <property type="entry name" value="PROKAR_LIPOPROTEIN"/>
    <property type="match status" value="1"/>
</dbReference>
<evidence type="ECO:0008006" key="4">
    <source>
        <dbReference type="Google" id="ProtNLM"/>
    </source>
</evidence>
<dbReference type="Proteomes" id="UP000438699">
    <property type="component" value="Unassembled WGS sequence"/>
</dbReference>
<evidence type="ECO:0000256" key="1">
    <source>
        <dbReference type="SAM" id="SignalP"/>
    </source>
</evidence>
<evidence type="ECO:0000313" key="2">
    <source>
        <dbReference type="EMBL" id="KAB1442995.1"/>
    </source>
</evidence>
<dbReference type="Pfam" id="PF04390">
    <property type="entry name" value="LptE"/>
    <property type="match status" value="1"/>
</dbReference>
<feature type="signal peptide" evidence="1">
    <location>
        <begin position="1"/>
        <end position="23"/>
    </location>
</feature>
<dbReference type="GO" id="GO:0043165">
    <property type="term" value="P:Gram-negative-bacterium-type cell outer membrane assembly"/>
    <property type="evidence" value="ECO:0007669"/>
    <property type="project" value="InterPro"/>
</dbReference>
<evidence type="ECO:0000313" key="3">
    <source>
        <dbReference type="Proteomes" id="UP000438699"/>
    </source>
</evidence>
<name>A0A6N6N682_9BACT</name>
<dbReference type="GO" id="GO:0019867">
    <property type="term" value="C:outer membrane"/>
    <property type="evidence" value="ECO:0007669"/>
    <property type="project" value="InterPro"/>
</dbReference>
<dbReference type="Gene3D" id="3.30.160.150">
    <property type="entry name" value="Lipoprotein like domain"/>
    <property type="match status" value="1"/>
</dbReference>
<dbReference type="InterPro" id="IPR007485">
    <property type="entry name" value="LPS_assembly_LptE"/>
</dbReference>
<dbReference type="EMBL" id="WAIE01000001">
    <property type="protein sequence ID" value="KAB1442995.1"/>
    <property type="molecule type" value="Genomic_DNA"/>
</dbReference>
<accession>A0A6N6N682</accession>
<sequence>MRLFLLISTLSLCILAGCGYSFPDGSTSSLPPQYRSLAINKVEHPTLYSWLEPRLRSLLRDELNRRDWVTWTSKKNARAWINIDVERYYRQAAVTGESDETLRSEASITMTATIVSPADGHVIWKSETIKESWPYYGGEEEEADDEVTALAIRRLARQLSQNY</sequence>
<organism evidence="2 3">
    <name type="scientific">Pseudodesulfovibrio senegalensis</name>
    <dbReference type="NCBI Taxonomy" id="1721087"/>
    <lineage>
        <taxon>Bacteria</taxon>
        <taxon>Pseudomonadati</taxon>
        <taxon>Thermodesulfobacteriota</taxon>
        <taxon>Desulfovibrionia</taxon>
        <taxon>Desulfovibrionales</taxon>
        <taxon>Desulfovibrionaceae</taxon>
    </lineage>
</organism>
<keyword evidence="3" id="KW-1185">Reference proteome</keyword>
<dbReference type="RefSeq" id="WP_151149221.1">
    <property type="nucleotide sequence ID" value="NZ_WAIE01000001.1"/>
</dbReference>
<proteinExistence type="predicted"/>
<protein>
    <recommendedName>
        <fullName evidence="4">DUF4136 domain-containing protein</fullName>
    </recommendedName>
</protein>